<dbReference type="EMBL" id="CP063656">
    <property type="protein sequence ID" value="QOW19321.1"/>
    <property type="molecule type" value="Genomic_DNA"/>
</dbReference>
<evidence type="ECO:0000313" key="3">
    <source>
        <dbReference type="EMBL" id="QOW19321.1"/>
    </source>
</evidence>
<organism evidence="3 4">
    <name type="scientific">Novilysobacter ciconiae</name>
    <dbReference type="NCBI Taxonomy" id="2781022"/>
    <lineage>
        <taxon>Bacteria</taxon>
        <taxon>Pseudomonadati</taxon>
        <taxon>Pseudomonadota</taxon>
        <taxon>Gammaproteobacteria</taxon>
        <taxon>Lysobacterales</taxon>
        <taxon>Lysobacteraceae</taxon>
        <taxon>Novilysobacter</taxon>
    </lineage>
</organism>
<evidence type="ECO:0000256" key="1">
    <source>
        <dbReference type="SAM" id="MobiDB-lite"/>
    </source>
</evidence>
<proteinExistence type="predicted"/>
<keyword evidence="2" id="KW-0812">Transmembrane</keyword>
<feature type="region of interest" description="Disordered" evidence="1">
    <location>
        <begin position="146"/>
        <end position="184"/>
    </location>
</feature>
<reference evidence="3 4" key="1">
    <citation type="submission" date="2020-10" db="EMBL/GenBank/DDBJ databases">
        <title>complete genome sequencing of Lysobacter sp. H21R20.</title>
        <authorList>
            <person name="Bae J.-W."/>
            <person name="Lee S.-Y."/>
        </authorList>
    </citation>
    <scope>NUCLEOTIDE SEQUENCE [LARGE SCALE GENOMIC DNA]</scope>
    <source>
        <strain evidence="3 4">H21R20</strain>
    </source>
</reference>
<accession>A0A7S6UFH7</accession>
<keyword evidence="4" id="KW-1185">Reference proteome</keyword>
<keyword evidence="2" id="KW-0472">Membrane</keyword>
<keyword evidence="2" id="KW-1133">Transmembrane helix</keyword>
<evidence type="ECO:0000256" key="2">
    <source>
        <dbReference type="SAM" id="Phobius"/>
    </source>
</evidence>
<gene>
    <name evidence="3" type="ORF">INQ41_11955</name>
</gene>
<evidence type="ECO:0000313" key="4">
    <source>
        <dbReference type="Proteomes" id="UP000594059"/>
    </source>
</evidence>
<sequence length="184" mass="19274">MHSHGEDDRPYEDDPPVADELREALRQIGLTGRASLSAAGDTAKALRALVAADVSLARSALGRTLAMSGVAIICGATAWLFLMGALVVFLNGATVLTWTAALLIPAGISLLAAAIATWAAVHYFGHTRLDATRRQLARLGIGELSELMPSPDSAETARDAEQGKPPREPAAAQTRRPPTEQAGT</sequence>
<dbReference type="RefSeq" id="WP_193984763.1">
    <property type="nucleotide sequence ID" value="NZ_CP063656.1"/>
</dbReference>
<feature type="compositionally biased region" description="Basic and acidic residues" evidence="1">
    <location>
        <begin position="155"/>
        <end position="167"/>
    </location>
</feature>
<feature type="transmembrane region" description="Helical" evidence="2">
    <location>
        <begin position="65"/>
        <end position="90"/>
    </location>
</feature>
<feature type="transmembrane region" description="Helical" evidence="2">
    <location>
        <begin position="102"/>
        <end position="124"/>
    </location>
</feature>
<dbReference type="Proteomes" id="UP000594059">
    <property type="component" value="Chromosome"/>
</dbReference>
<dbReference type="AlphaFoldDB" id="A0A7S6UFH7"/>
<protein>
    <submittedName>
        <fullName evidence="3">Phage holin family protein</fullName>
    </submittedName>
</protein>
<name>A0A7S6UFH7_9GAMM</name>
<dbReference type="KEGG" id="lcic:INQ41_11955"/>